<dbReference type="PANTHER" id="PTHR12801">
    <property type="entry name" value="RNA EXONUCLEASE REXO1 / RECO3 FAMILY MEMBER-RELATED"/>
    <property type="match status" value="1"/>
</dbReference>
<feature type="non-terminal residue" evidence="5">
    <location>
        <position position="505"/>
    </location>
</feature>
<proteinExistence type="predicted"/>
<keyword evidence="6" id="KW-1185">Reference proteome</keyword>
<dbReference type="InterPro" id="IPR036397">
    <property type="entry name" value="RNaseH_sf"/>
</dbReference>
<accession>A0A8T9BTH5</accession>
<dbReference type="PANTHER" id="PTHR12801:SF112">
    <property type="entry name" value="RNA EXONUCLEASE 3"/>
    <property type="match status" value="1"/>
</dbReference>
<keyword evidence="2" id="KW-0378">Hydrolase</keyword>
<dbReference type="OrthoDB" id="3996471at2759"/>
<evidence type="ECO:0000313" key="6">
    <source>
        <dbReference type="Proteomes" id="UP000469558"/>
    </source>
</evidence>
<dbReference type="Proteomes" id="UP000469558">
    <property type="component" value="Unassembled WGS sequence"/>
</dbReference>
<comment type="caution">
    <text evidence="5">The sequence shown here is derived from an EMBL/GenBank/DDBJ whole genome shotgun (WGS) entry which is preliminary data.</text>
</comment>
<dbReference type="AlphaFoldDB" id="A0A8T9BTH5"/>
<dbReference type="GO" id="GO:0003676">
    <property type="term" value="F:nucleic acid binding"/>
    <property type="evidence" value="ECO:0007669"/>
    <property type="project" value="InterPro"/>
</dbReference>
<evidence type="ECO:0000256" key="3">
    <source>
        <dbReference type="ARBA" id="ARBA00022839"/>
    </source>
</evidence>
<dbReference type="InterPro" id="IPR047021">
    <property type="entry name" value="REXO1/3/4-like"/>
</dbReference>
<name>A0A8T9BTH5_9HELO</name>
<feature type="region of interest" description="Disordered" evidence="4">
    <location>
        <begin position="66"/>
        <end position="121"/>
    </location>
</feature>
<organism evidence="5 6">
    <name type="scientific">Lachnellula suecica</name>
    <dbReference type="NCBI Taxonomy" id="602035"/>
    <lineage>
        <taxon>Eukaryota</taxon>
        <taxon>Fungi</taxon>
        <taxon>Dikarya</taxon>
        <taxon>Ascomycota</taxon>
        <taxon>Pezizomycotina</taxon>
        <taxon>Leotiomycetes</taxon>
        <taxon>Helotiales</taxon>
        <taxon>Lachnaceae</taxon>
        <taxon>Lachnellula</taxon>
    </lineage>
</organism>
<keyword evidence="1" id="KW-0540">Nuclease</keyword>
<dbReference type="GO" id="GO:0004527">
    <property type="term" value="F:exonuclease activity"/>
    <property type="evidence" value="ECO:0007669"/>
    <property type="project" value="UniProtKB-KW"/>
</dbReference>
<feature type="region of interest" description="Disordered" evidence="4">
    <location>
        <begin position="266"/>
        <end position="291"/>
    </location>
</feature>
<keyword evidence="3 5" id="KW-0269">Exonuclease</keyword>
<feature type="compositionally biased region" description="Polar residues" evidence="4">
    <location>
        <begin position="72"/>
        <end position="95"/>
    </location>
</feature>
<sequence length="505" mass="55715">MFTSKGLFSEIQCPYQDTCVLPRCIFAHSSGQSRSAPVVAQNYVSVDNGQDQEGMRKRQKVAHYELPDTASEKPTSTNVIQPVEPSSLSSETRNPPQKVKRISTLTRPVSPPPLRNKPQNGISVLTKPLATQDATIPASKSGSGTASFLLKLASQKKAPIETPIKKEGLNPRPLKIPNPATHQMRFKLLQALHGQFKRLNSELEKDANDVEELLVLSEQALITKALDIEEEAAHTPTIYSNAVRNKILLYKKMTVKQWKEEREKDAAKAKAKVEASMSDTASSKPKPPPKVIETGLKTEEEIMLLPRLYTPITGLSKHGYVTAIPTEEEIETARKGVEMAGGWEVCDRCKSRFQAFPGRREEDGALTSGGKCTYHYGRTFFADRSASDPKAKREKRYKCCGEAMGDSAGCIQADHHVFSIKEAKRLASILNFEKTPENPAKALSNPVCIDGEMGYTVQGFELIRLTATSWPTGAPLFDVLVRPIGEILDLNSRYSGVWPKHMAAA</sequence>
<dbReference type="GO" id="GO:0005634">
    <property type="term" value="C:nucleus"/>
    <property type="evidence" value="ECO:0007669"/>
    <property type="project" value="TreeGrafter"/>
</dbReference>
<evidence type="ECO:0000256" key="4">
    <source>
        <dbReference type="SAM" id="MobiDB-lite"/>
    </source>
</evidence>
<dbReference type="Gene3D" id="3.30.420.10">
    <property type="entry name" value="Ribonuclease H-like superfamily/Ribonuclease H"/>
    <property type="match status" value="1"/>
</dbReference>
<evidence type="ECO:0000313" key="5">
    <source>
        <dbReference type="EMBL" id="TVY60706.1"/>
    </source>
</evidence>
<dbReference type="EMBL" id="QGMK01002166">
    <property type="protein sequence ID" value="TVY60706.1"/>
    <property type="molecule type" value="Genomic_DNA"/>
</dbReference>
<evidence type="ECO:0000256" key="2">
    <source>
        <dbReference type="ARBA" id="ARBA00022801"/>
    </source>
</evidence>
<gene>
    <name evidence="5" type="primary">rex3</name>
    <name evidence="5" type="ORF">LSUE1_G008693</name>
</gene>
<evidence type="ECO:0000256" key="1">
    <source>
        <dbReference type="ARBA" id="ARBA00022722"/>
    </source>
</evidence>
<protein>
    <submittedName>
        <fullName evidence="5">RNA exonuclease</fullName>
    </submittedName>
</protein>
<reference evidence="5 6" key="1">
    <citation type="submission" date="2018-05" db="EMBL/GenBank/DDBJ databases">
        <title>Genome sequencing and assembly of the regulated plant pathogen Lachnellula willkommii and related sister species for the development of diagnostic species identification markers.</title>
        <authorList>
            <person name="Giroux E."/>
            <person name="Bilodeau G."/>
        </authorList>
    </citation>
    <scope>NUCLEOTIDE SEQUENCE [LARGE SCALE GENOMIC DNA]</scope>
    <source>
        <strain evidence="5 6">CBS 268.59</strain>
    </source>
</reference>